<dbReference type="CDD" id="cd02801">
    <property type="entry name" value="DUS_like_FMN"/>
    <property type="match status" value="1"/>
</dbReference>
<comment type="caution">
    <text evidence="15">The sequence shown here is derived from an EMBL/GenBank/DDBJ whole genome shotgun (WGS) entry which is preliminary data.</text>
</comment>
<dbReference type="GO" id="GO:0017150">
    <property type="term" value="F:tRNA dihydrouridine synthase activity"/>
    <property type="evidence" value="ECO:0007669"/>
    <property type="project" value="InterPro"/>
</dbReference>
<evidence type="ECO:0000256" key="9">
    <source>
        <dbReference type="ARBA" id="ARBA00038890"/>
    </source>
</evidence>
<reference evidence="15 16" key="1">
    <citation type="journal article" date="2024" name="BMC Genomics">
        <title>De novo assembly and annotation of Popillia japonica's genome with initial clues to its potential as an invasive pest.</title>
        <authorList>
            <person name="Cucini C."/>
            <person name="Boschi S."/>
            <person name="Funari R."/>
            <person name="Cardaioli E."/>
            <person name="Iannotti N."/>
            <person name="Marturano G."/>
            <person name="Paoli F."/>
            <person name="Bruttini M."/>
            <person name="Carapelli A."/>
            <person name="Frati F."/>
            <person name="Nardi F."/>
        </authorList>
    </citation>
    <scope>NUCLEOTIDE SEQUENCE [LARGE SCALE GENOMIC DNA]</scope>
    <source>
        <strain evidence="15">DMR45628</strain>
    </source>
</reference>
<dbReference type="AlphaFoldDB" id="A0AAW1JEH9"/>
<proteinExistence type="inferred from homology"/>
<dbReference type="PANTHER" id="PTHR11082:SF5">
    <property type="entry name" value="TRNA-DIHYDROURIDINE(16_17) SYNTHASE [NAD(P)(+)]-LIKE"/>
    <property type="match status" value="1"/>
</dbReference>
<comment type="catalytic activity">
    <reaction evidence="12">
        <text>5,6-dihydrouridine(16) in tRNA + NAD(+) = uridine(16) in tRNA + NADH + H(+)</text>
        <dbReference type="Rhea" id="RHEA:53380"/>
        <dbReference type="Rhea" id="RHEA-COMP:13543"/>
        <dbReference type="Rhea" id="RHEA-COMP:13544"/>
        <dbReference type="ChEBI" id="CHEBI:15378"/>
        <dbReference type="ChEBI" id="CHEBI:57540"/>
        <dbReference type="ChEBI" id="CHEBI:57945"/>
        <dbReference type="ChEBI" id="CHEBI:65315"/>
        <dbReference type="ChEBI" id="CHEBI:74443"/>
        <dbReference type="EC" id="1.3.1.88"/>
    </reaction>
    <physiologicalReaction direction="right-to-left" evidence="12">
        <dbReference type="Rhea" id="RHEA:53382"/>
    </physiologicalReaction>
</comment>
<organism evidence="15 16">
    <name type="scientific">Popillia japonica</name>
    <name type="common">Japanese beetle</name>
    <dbReference type="NCBI Taxonomy" id="7064"/>
    <lineage>
        <taxon>Eukaryota</taxon>
        <taxon>Metazoa</taxon>
        <taxon>Ecdysozoa</taxon>
        <taxon>Arthropoda</taxon>
        <taxon>Hexapoda</taxon>
        <taxon>Insecta</taxon>
        <taxon>Pterygota</taxon>
        <taxon>Neoptera</taxon>
        <taxon>Endopterygota</taxon>
        <taxon>Coleoptera</taxon>
        <taxon>Polyphaga</taxon>
        <taxon>Scarabaeiformia</taxon>
        <taxon>Scarabaeidae</taxon>
        <taxon>Rutelinae</taxon>
        <taxon>Popillia</taxon>
    </lineage>
</organism>
<evidence type="ECO:0000256" key="7">
    <source>
        <dbReference type="ARBA" id="ARBA00023027"/>
    </source>
</evidence>
<comment type="catalytic activity">
    <reaction evidence="10">
        <text>5,6-dihydrouridine(17) in tRNA + NAD(+) = uridine(17) in tRNA + NADH + H(+)</text>
        <dbReference type="Rhea" id="RHEA:53372"/>
        <dbReference type="Rhea" id="RHEA-COMP:13541"/>
        <dbReference type="Rhea" id="RHEA-COMP:13542"/>
        <dbReference type="ChEBI" id="CHEBI:15378"/>
        <dbReference type="ChEBI" id="CHEBI:57540"/>
        <dbReference type="ChEBI" id="CHEBI:57945"/>
        <dbReference type="ChEBI" id="CHEBI:65315"/>
        <dbReference type="ChEBI" id="CHEBI:74443"/>
        <dbReference type="EC" id="1.3.1.88"/>
    </reaction>
    <physiologicalReaction direction="right-to-left" evidence="10">
        <dbReference type="Rhea" id="RHEA:53374"/>
    </physiologicalReaction>
</comment>
<comment type="cofactor">
    <cofactor evidence="1">
        <name>FMN</name>
        <dbReference type="ChEBI" id="CHEBI:58210"/>
    </cofactor>
</comment>
<protein>
    <recommendedName>
        <fullName evidence="9">tRNA-dihydrouridine(16/17) synthase [NAD(P)(+)]</fullName>
        <ecNumber evidence="9">1.3.1.88</ecNumber>
    </recommendedName>
</protein>
<comment type="catalytic activity">
    <reaction evidence="11">
        <text>5,6-dihydrouridine(16) in tRNA + NADP(+) = uridine(16) in tRNA + NADPH + H(+)</text>
        <dbReference type="Rhea" id="RHEA:53376"/>
        <dbReference type="Rhea" id="RHEA-COMP:13543"/>
        <dbReference type="Rhea" id="RHEA-COMP:13544"/>
        <dbReference type="ChEBI" id="CHEBI:15378"/>
        <dbReference type="ChEBI" id="CHEBI:57783"/>
        <dbReference type="ChEBI" id="CHEBI:58349"/>
        <dbReference type="ChEBI" id="CHEBI:65315"/>
        <dbReference type="ChEBI" id="CHEBI:74443"/>
        <dbReference type="EC" id="1.3.1.88"/>
    </reaction>
    <physiologicalReaction direction="right-to-left" evidence="11">
        <dbReference type="Rhea" id="RHEA:53378"/>
    </physiologicalReaction>
</comment>
<evidence type="ECO:0000256" key="5">
    <source>
        <dbReference type="ARBA" id="ARBA00022857"/>
    </source>
</evidence>
<accession>A0AAW1JEH9</accession>
<feature type="domain" description="DUS-like FMN-binding" evidence="14">
    <location>
        <begin position="15"/>
        <end position="248"/>
    </location>
</feature>
<evidence type="ECO:0000256" key="11">
    <source>
        <dbReference type="ARBA" id="ARBA00047652"/>
    </source>
</evidence>
<dbReference type="PANTHER" id="PTHR11082">
    <property type="entry name" value="TRNA-DIHYDROURIDINE SYNTHASE"/>
    <property type="match status" value="1"/>
</dbReference>
<comment type="catalytic activity">
    <reaction evidence="13">
        <text>5,6-dihydrouridine(17) in tRNA + NADP(+) = uridine(17) in tRNA + NADPH + H(+)</text>
        <dbReference type="Rhea" id="RHEA:53368"/>
        <dbReference type="Rhea" id="RHEA-COMP:13541"/>
        <dbReference type="Rhea" id="RHEA-COMP:13542"/>
        <dbReference type="ChEBI" id="CHEBI:15378"/>
        <dbReference type="ChEBI" id="CHEBI:57783"/>
        <dbReference type="ChEBI" id="CHEBI:58349"/>
        <dbReference type="ChEBI" id="CHEBI:65315"/>
        <dbReference type="ChEBI" id="CHEBI:74443"/>
        <dbReference type="EC" id="1.3.1.88"/>
    </reaction>
    <physiologicalReaction direction="right-to-left" evidence="13">
        <dbReference type="Rhea" id="RHEA:53370"/>
    </physiologicalReaction>
</comment>
<keyword evidence="4" id="KW-0819">tRNA processing</keyword>
<gene>
    <name evidence="15" type="ORF">QE152_g30830</name>
</gene>
<keyword evidence="6" id="KW-0560">Oxidoreductase</keyword>
<keyword evidence="7" id="KW-0520">NAD</keyword>
<keyword evidence="3" id="KW-0288">FMN</keyword>
<comment type="similarity">
    <text evidence="8">Belongs to the Dus family. Dus1 subfamily.</text>
</comment>
<sequence length="459" mass="52420">MEFWNNILGAPVNIVAPMVDASELPWRLLSRRHGAHLCYTPMLHSAVFCKDSKYRKEALATCEEDKPLIVQFCGNDVQILLDAALLAQDHCSAIDINLGCPQAIAKRGHYGAFLQDEWSLLTEIISTLSKSLKIPVTCKIRVFEDINKTVEYAKMLEKAGCKMLTVHGRTREQKGPLTGLANWDYVVAVKNAVKIPVISNGNIQCVQDLKRCLEYTEVVGVMTAEGNLYNPALFEGCNPPAWELAVEYLDLVGKYPCPYSYIRGHLFKLFHHILSLPENNELRIKLGSANTLQAFKNIVVEIRDIYSPYHEGKLKWEQTTEEGSLNMVLPPWLCQPYVRIPPDEHLKKIEDHQDKSNDELGKIKRQYEDSEGNQISRKRMKKLRRISRRPPKPENCVARSLDICLNCVNPLGSKCLYKLCKRCCKEKCFIEELDCPGHRVLVKTRRELAKYYTQKESVN</sequence>
<keyword evidence="16" id="KW-1185">Reference proteome</keyword>
<evidence type="ECO:0000256" key="2">
    <source>
        <dbReference type="ARBA" id="ARBA00022630"/>
    </source>
</evidence>
<dbReference type="EC" id="1.3.1.88" evidence="9"/>
<dbReference type="Proteomes" id="UP001458880">
    <property type="component" value="Unassembled WGS sequence"/>
</dbReference>
<evidence type="ECO:0000256" key="4">
    <source>
        <dbReference type="ARBA" id="ARBA00022694"/>
    </source>
</evidence>
<dbReference type="Pfam" id="PF01207">
    <property type="entry name" value="Dus"/>
    <property type="match status" value="1"/>
</dbReference>
<dbReference type="Gene3D" id="3.20.20.70">
    <property type="entry name" value="Aldolase class I"/>
    <property type="match status" value="1"/>
</dbReference>
<evidence type="ECO:0000256" key="10">
    <source>
        <dbReference type="ARBA" id="ARBA00047287"/>
    </source>
</evidence>
<dbReference type="PROSITE" id="PS01136">
    <property type="entry name" value="UPF0034"/>
    <property type="match status" value="1"/>
</dbReference>
<evidence type="ECO:0000256" key="8">
    <source>
        <dbReference type="ARBA" id="ARBA00038313"/>
    </source>
</evidence>
<dbReference type="InterPro" id="IPR018517">
    <property type="entry name" value="tRNA_hU_synthase_CS"/>
</dbReference>
<evidence type="ECO:0000256" key="13">
    <source>
        <dbReference type="ARBA" id="ARBA00049467"/>
    </source>
</evidence>
<dbReference type="InterPro" id="IPR035587">
    <property type="entry name" value="DUS-like_FMN-bd"/>
</dbReference>
<keyword evidence="5" id="KW-0521">NADP</keyword>
<evidence type="ECO:0000256" key="3">
    <source>
        <dbReference type="ARBA" id="ARBA00022643"/>
    </source>
</evidence>
<dbReference type="InterPro" id="IPR013785">
    <property type="entry name" value="Aldolase_TIM"/>
</dbReference>
<evidence type="ECO:0000256" key="1">
    <source>
        <dbReference type="ARBA" id="ARBA00001917"/>
    </source>
</evidence>
<evidence type="ECO:0000256" key="12">
    <source>
        <dbReference type="ARBA" id="ARBA00048934"/>
    </source>
</evidence>
<evidence type="ECO:0000256" key="6">
    <source>
        <dbReference type="ARBA" id="ARBA00023002"/>
    </source>
</evidence>
<evidence type="ECO:0000313" key="16">
    <source>
        <dbReference type="Proteomes" id="UP001458880"/>
    </source>
</evidence>
<evidence type="ECO:0000313" key="15">
    <source>
        <dbReference type="EMBL" id="KAK9701103.1"/>
    </source>
</evidence>
<dbReference type="SUPFAM" id="SSF51395">
    <property type="entry name" value="FMN-linked oxidoreductases"/>
    <property type="match status" value="1"/>
</dbReference>
<evidence type="ECO:0000259" key="14">
    <source>
        <dbReference type="Pfam" id="PF01207"/>
    </source>
</evidence>
<name>A0AAW1JEH9_POPJA</name>
<dbReference type="GO" id="GO:0050660">
    <property type="term" value="F:flavin adenine dinucleotide binding"/>
    <property type="evidence" value="ECO:0007669"/>
    <property type="project" value="InterPro"/>
</dbReference>
<dbReference type="EMBL" id="JASPKY010000422">
    <property type="protein sequence ID" value="KAK9701103.1"/>
    <property type="molecule type" value="Genomic_DNA"/>
</dbReference>
<keyword evidence="2" id="KW-0285">Flavoprotein</keyword>